<evidence type="ECO:0000259" key="16">
    <source>
        <dbReference type="PROSITE" id="PS50109"/>
    </source>
</evidence>
<evidence type="ECO:0000256" key="9">
    <source>
        <dbReference type="ARBA" id="ARBA00022741"/>
    </source>
</evidence>
<keyword evidence="12 15" id="KW-1133">Transmembrane helix</keyword>
<evidence type="ECO:0000256" key="2">
    <source>
        <dbReference type="ARBA" id="ARBA00004429"/>
    </source>
</evidence>
<comment type="caution">
    <text evidence="18">The sequence shown here is derived from an EMBL/GenBank/DDBJ whole genome shotgun (WGS) entry which is preliminary data.</text>
</comment>
<keyword evidence="10" id="KW-0418">Kinase</keyword>
<dbReference type="STRING" id="1774970.AUC70_13815"/>
<evidence type="ECO:0000256" key="7">
    <source>
        <dbReference type="ARBA" id="ARBA00022679"/>
    </source>
</evidence>
<dbReference type="InterPro" id="IPR005467">
    <property type="entry name" value="His_kinase_dom"/>
</dbReference>
<dbReference type="PROSITE" id="PS50885">
    <property type="entry name" value="HAMP"/>
    <property type="match status" value="1"/>
</dbReference>
<evidence type="ECO:0000256" key="8">
    <source>
        <dbReference type="ARBA" id="ARBA00022692"/>
    </source>
</evidence>
<dbReference type="SUPFAM" id="SSF55874">
    <property type="entry name" value="ATPase domain of HSP90 chaperone/DNA topoisomerase II/histidine kinase"/>
    <property type="match status" value="1"/>
</dbReference>
<evidence type="ECO:0000256" key="3">
    <source>
        <dbReference type="ARBA" id="ARBA00012438"/>
    </source>
</evidence>
<dbReference type="GO" id="GO:0005886">
    <property type="term" value="C:plasma membrane"/>
    <property type="evidence" value="ECO:0007669"/>
    <property type="project" value="UniProtKB-SubCell"/>
</dbReference>
<keyword evidence="7" id="KW-0808">Transferase</keyword>
<dbReference type="GO" id="GO:0005524">
    <property type="term" value="F:ATP binding"/>
    <property type="evidence" value="ECO:0007669"/>
    <property type="project" value="UniProtKB-KW"/>
</dbReference>
<dbReference type="CDD" id="cd00082">
    <property type="entry name" value="HisKA"/>
    <property type="match status" value="1"/>
</dbReference>
<feature type="transmembrane region" description="Helical" evidence="15">
    <location>
        <begin position="39"/>
        <end position="63"/>
    </location>
</feature>
<dbReference type="Pfam" id="PF00512">
    <property type="entry name" value="HisKA"/>
    <property type="match status" value="1"/>
</dbReference>
<sequence>MSAVSDTARPLPEEQAKAERQGPLKWLLARFGEQMPKGLYARALIIIIAPMVLLQSVLTFVFLERHWQTVTHRLSTGTVQNIAMLIDMYEELPKKHNVAMLTGLAAKNLGLRVRFAPGEDLPQVRSKPFFDLLDTTLSDELERRIGRPFWIDTVGRSDFVDIRIKLDDAVMHVLARRSQTYASNSHIFIVWMLGTSVVLLTVAILFLRNQIRPILRLAYAAESFGKGRPDAAGLQTARAREVRQAAHAFVEMRDRIERHVEQRTLMLAGVSHDLRTILTRFRLQLAMMEEGSELEAMRADIDEMQAMLEDYMAFAKGDSGEAISYLDISEVLNEVSSQAHGGKTDLEGKTVEVRIKNEPLVVRARRHAFKRAISNLVNNAARFADTVRITAAKADGVLTIEVEDDGPGIPEDERELVFRPFYRIDHARNQDSGSTGLGLAIARDITRIHGGDITLDQSSLGGLKAVLKVPV</sequence>
<dbReference type="Proteomes" id="UP000094172">
    <property type="component" value="Unassembled WGS sequence"/>
</dbReference>
<evidence type="ECO:0000256" key="10">
    <source>
        <dbReference type="ARBA" id="ARBA00022777"/>
    </source>
</evidence>
<dbReference type="InterPro" id="IPR050980">
    <property type="entry name" value="2C_sensor_his_kinase"/>
</dbReference>
<dbReference type="RefSeq" id="WP_069443329.1">
    <property type="nucleotide sequence ID" value="NZ_LPWE01000003.1"/>
</dbReference>
<dbReference type="SMART" id="SM00304">
    <property type="entry name" value="HAMP"/>
    <property type="match status" value="1"/>
</dbReference>
<evidence type="ECO:0000256" key="15">
    <source>
        <dbReference type="SAM" id="Phobius"/>
    </source>
</evidence>
<dbReference type="EMBL" id="LPWE01000003">
    <property type="protein sequence ID" value="ODR96860.1"/>
    <property type="molecule type" value="Genomic_DNA"/>
</dbReference>
<evidence type="ECO:0000256" key="4">
    <source>
        <dbReference type="ARBA" id="ARBA00022475"/>
    </source>
</evidence>
<dbReference type="InterPro" id="IPR003660">
    <property type="entry name" value="HAMP_dom"/>
</dbReference>
<dbReference type="PANTHER" id="PTHR44936">
    <property type="entry name" value="SENSOR PROTEIN CREC"/>
    <property type="match status" value="1"/>
</dbReference>
<keyword evidence="13" id="KW-0902">Two-component regulatory system</keyword>
<accession>A0A1E3VTI4</accession>
<evidence type="ECO:0000256" key="14">
    <source>
        <dbReference type="ARBA" id="ARBA00023136"/>
    </source>
</evidence>
<keyword evidence="19" id="KW-1185">Reference proteome</keyword>
<keyword evidence="5" id="KW-0997">Cell inner membrane</keyword>
<evidence type="ECO:0000256" key="13">
    <source>
        <dbReference type="ARBA" id="ARBA00023012"/>
    </source>
</evidence>
<evidence type="ECO:0000259" key="17">
    <source>
        <dbReference type="PROSITE" id="PS50885"/>
    </source>
</evidence>
<evidence type="ECO:0000256" key="5">
    <source>
        <dbReference type="ARBA" id="ARBA00022519"/>
    </source>
</evidence>
<dbReference type="SMART" id="SM00388">
    <property type="entry name" value="HisKA"/>
    <property type="match status" value="1"/>
</dbReference>
<keyword evidence="11" id="KW-0067">ATP-binding</keyword>
<dbReference type="Gene3D" id="1.10.287.130">
    <property type="match status" value="1"/>
</dbReference>
<dbReference type="InterPro" id="IPR036890">
    <property type="entry name" value="HATPase_C_sf"/>
</dbReference>
<dbReference type="SMART" id="SM00387">
    <property type="entry name" value="HATPase_c"/>
    <property type="match status" value="1"/>
</dbReference>
<dbReference type="SUPFAM" id="SSF47384">
    <property type="entry name" value="Homodimeric domain of signal transducing histidine kinase"/>
    <property type="match status" value="1"/>
</dbReference>
<gene>
    <name evidence="18" type="ORF">AUC70_13815</name>
</gene>
<dbReference type="Pfam" id="PF02518">
    <property type="entry name" value="HATPase_c"/>
    <property type="match status" value="1"/>
</dbReference>
<dbReference type="PROSITE" id="PS50109">
    <property type="entry name" value="HIS_KIN"/>
    <property type="match status" value="1"/>
</dbReference>
<organism evidence="18 19">
    <name type="scientific">Methyloceanibacter stevinii</name>
    <dbReference type="NCBI Taxonomy" id="1774970"/>
    <lineage>
        <taxon>Bacteria</taxon>
        <taxon>Pseudomonadati</taxon>
        <taxon>Pseudomonadota</taxon>
        <taxon>Alphaproteobacteria</taxon>
        <taxon>Hyphomicrobiales</taxon>
        <taxon>Hyphomicrobiaceae</taxon>
        <taxon>Methyloceanibacter</taxon>
    </lineage>
</organism>
<comment type="subcellular location">
    <subcellularLocation>
        <location evidence="2">Cell inner membrane</location>
        <topology evidence="2">Multi-pass membrane protein</topology>
    </subcellularLocation>
</comment>
<dbReference type="InterPro" id="IPR003594">
    <property type="entry name" value="HATPase_dom"/>
</dbReference>
<name>A0A1E3VTI4_9HYPH</name>
<evidence type="ECO:0000256" key="1">
    <source>
        <dbReference type="ARBA" id="ARBA00000085"/>
    </source>
</evidence>
<feature type="transmembrane region" description="Helical" evidence="15">
    <location>
        <begin position="186"/>
        <end position="207"/>
    </location>
</feature>
<dbReference type="GO" id="GO:0000155">
    <property type="term" value="F:phosphorelay sensor kinase activity"/>
    <property type="evidence" value="ECO:0007669"/>
    <property type="project" value="InterPro"/>
</dbReference>
<evidence type="ECO:0000313" key="18">
    <source>
        <dbReference type="EMBL" id="ODR96860.1"/>
    </source>
</evidence>
<dbReference type="Gene3D" id="3.30.565.10">
    <property type="entry name" value="Histidine kinase-like ATPase, C-terminal domain"/>
    <property type="match status" value="1"/>
</dbReference>
<keyword evidence="8 15" id="KW-0812">Transmembrane</keyword>
<evidence type="ECO:0000313" key="19">
    <source>
        <dbReference type="Proteomes" id="UP000094172"/>
    </source>
</evidence>
<keyword evidence="6" id="KW-0597">Phosphoprotein</keyword>
<dbReference type="EC" id="2.7.13.3" evidence="3"/>
<feature type="domain" description="Histidine kinase" evidence="16">
    <location>
        <begin position="269"/>
        <end position="471"/>
    </location>
</feature>
<dbReference type="InterPro" id="IPR036097">
    <property type="entry name" value="HisK_dim/P_sf"/>
</dbReference>
<feature type="domain" description="HAMP" evidence="17">
    <location>
        <begin position="208"/>
        <end position="261"/>
    </location>
</feature>
<dbReference type="AlphaFoldDB" id="A0A1E3VTI4"/>
<dbReference type="InterPro" id="IPR003661">
    <property type="entry name" value="HisK_dim/P_dom"/>
</dbReference>
<evidence type="ECO:0000256" key="11">
    <source>
        <dbReference type="ARBA" id="ARBA00022840"/>
    </source>
</evidence>
<dbReference type="CDD" id="cd06225">
    <property type="entry name" value="HAMP"/>
    <property type="match status" value="1"/>
</dbReference>
<dbReference type="InterPro" id="IPR004358">
    <property type="entry name" value="Sig_transdc_His_kin-like_C"/>
</dbReference>
<protein>
    <recommendedName>
        <fullName evidence="3">histidine kinase</fullName>
        <ecNumber evidence="3">2.7.13.3</ecNumber>
    </recommendedName>
</protein>
<keyword evidence="9" id="KW-0547">Nucleotide-binding</keyword>
<keyword evidence="4" id="KW-1003">Cell membrane</keyword>
<comment type="catalytic activity">
    <reaction evidence="1">
        <text>ATP + protein L-histidine = ADP + protein N-phospho-L-histidine.</text>
        <dbReference type="EC" id="2.7.13.3"/>
    </reaction>
</comment>
<dbReference type="PRINTS" id="PR00344">
    <property type="entry name" value="BCTRLSENSOR"/>
</dbReference>
<proteinExistence type="predicted"/>
<evidence type="ECO:0000256" key="6">
    <source>
        <dbReference type="ARBA" id="ARBA00022553"/>
    </source>
</evidence>
<evidence type="ECO:0000256" key="12">
    <source>
        <dbReference type="ARBA" id="ARBA00022989"/>
    </source>
</evidence>
<keyword evidence="14 15" id="KW-0472">Membrane</keyword>
<dbReference type="PANTHER" id="PTHR44936:SF5">
    <property type="entry name" value="SENSOR HISTIDINE KINASE ENVZ"/>
    <property type="match status" value="1"/>
</dbReference>
<reference evidence="18 19" key="1">
    <citation type="journal article" date="2016" name="Environ. Microbiol.">
        <title>New Methyloceanibacter diversity from North Sea sediments includes methanotroph containing solely the soluble methane monooxygenase.</title>
        <authorList>
            <person name="Vekeman B."/>
            <person name="Kerckhof F.M."/>
            <person name="Cremers G."/>
            <person name="de Vos P."/>
            <person name="Vandamme P."/>
            <person name="Boon N."/>
            <person name="Op den Camp H.J."/>
            <person name="Heylen K."/>
        </authorList>
    </citation>
    <scope>NUCLEOTIDE SEQUENCE [LARGE SCALE GENOMIC DNA]</scope>
    <source>
        <strain evidence="18 19">R-67176</strain>
    </source>
</reference>